<gene>
    <name evidence="9" type="ORF">KHM83_09605</name>
</gene>
<evidence type="ECO:0000256" key="4">
    <source>
        <dbReference type="ARBA" id="ARBA00022692"/>
    </source>
</evidence>
<dbReference type="InterPro" id="IPR035906">
    <property type="entry name" value="MetI-like_sf"/>
</dbReference>
<feature type="transmembrane region" description="Helical" evidence="7">
    <location>
        <begin position="168"/>
        <end position="193"/>
    </location>
</feature>
<name>A0ABS5PP33_9FIRM</name>
<dbReference type="CDD" id="cd06261">
    <property type="entry name" value="TM_PBP2"/>
    <property type="match status" value="1"/>
</dbReference>
<dbReference type="PANTHER" id="PTHR30193:SF37">
    <property type="entry name" value="INNER MEMBRANE ABC TRANSPORTER PERMEASE PROTEIN YCJO"/>
    <property type="match status" value="1"/>
</dbReference>
<evidence type="ECO:0000256" key="1">
    <source>
        <dbReference type="ARBA" id="ARBA00004651"/>
    </source>
</evidence>
<organism evidence="9 10">
    <name type="scientific">Fusibacter paucivorans</name>
    <dbReference type="NCBI Taxonomy" id="76009"/>
    <lineage>
        <taxon>Bacteria</taxon>
        <taxon>Bacillati</taxon>
        <taxon>Bacillota</taxon>
        <taxon>Clostridia</taxon>
        <taxon>Eubacteriales</taxon>
        <taxon>Eubacteriales Family XII. Incertae Sedis</taxon>
        <taxon>Fusibacter</taxon>
    </lineage>
</organism>
<evidence type="ECO:0000259" key="8">
    <source>
        <dbReference type="PROSITE" id="PS50928"/>
    </source>
</evidence>
<protein>
    <submittedName>
        <fullName evidence="9">Sugar ABC transporter permease</fullName>
    </submittedName>
</protein>
<keyword evidence="4 7" id="KW-0812">Transmembrane</keyword>
<comment type="similarity">
    <text evidence="7">Belongs to the binding-protein-dependent transport system permease family.</text>
</comment>
<feature type="domain" description="ABC transmembrane type-1" evidence="8">
    <location>
        <begin position="81"/>
        <end position="293"/>
    </location>
</feature>
<feature type="transmembrane region" description="Helical" evidence="7">
    <location>
        <begin position="144"/>
        <end position="161"/>
    </location>
</feature>
<dbReference type="Proteomes" id="UP000746471">
    <property type="component" value="Unassembled WGS sequence"/>
</dbReference>
<feature type="transmembrane region" description="Helical" evidence="7">
    <location>
        <begin position="87"/>
        <end position="106"/>
    </location>
</feature>
<feature type="transmembrane region" description="Helical" evidence="7">
    <location>
        <begin position="22"/>
        <end position="48"/>
    </location>
</feature>
<dbReference type="EMBL" id="JAHBCL010000014">
    <property type="protein sequence ID" value="MBS7526933.1"/>
    <property type="molecule type" value="Genomic_DNA"/>
</dbReference>
<evidence type="ECO:0000256" key="7">
    <source>
        <dbReference type="RuleBase" id="RU363032"/>
    </source>
</evidence>
<evidence type="ECO:0000313" key="10">
    <source>
        <dbReference type="Proteomes" id="UP000746471"/>
    </source>
</evidence>
<feature type="transmembrane region" description="Helical" evidence="7">
    <location>
        <begin position="213"/>
        <end position="237"/>
    </location>
</feature>
<keyword evidence="3" id="KW-1003">Cell membrane</keyword>
<proteinExistence type="inferred from homology"/>
<dbReference type="InterPro" id="IPR051393">
    <property type="entry name" value="ABC_transporter_permease"/>
</dbReference>
<keyword evidence="10" id="KW-1185">Reference proteome</keyword>
<comment type="caution">
    <text evidence="9">The sequence shown here is derived from an EMBL/GenBank/DDBJ whole genome shotgun (WGS) entry which is preliminary data.</text>
</comment>
<dbReference type="Pfam" id="PF00528">
    <property type="entry name" value="BPD_transp_1"/>
    <property type="match status" value="1"/>
</dbReference>
<keyword evidence="5 7" id="KW-1133">Transmembrane helix</keyword>
<evidence type="ECO:0000313" key="9">
    <source>
        <dbReference type="EMBL" id="MBS7526933.1"/>
    </source>
</evidence>
<evidence type="ECO:0000256" key="2">
    <source>
        <dbReference type="ARBA" id="ARBA00022448"/>
    </source>
</evidence>
<feature type="transmembrane region" description="Helical" evidence="7">
    <location>
        <begin position="272"/>
        <end position="295"/>
    </location>
</feature>
<keyword evidence="2 7" id="KW-0813">Transport</keyword>
<evidence type="ECO:0000256" key="5">
    <source>
        <dbReference type="ARBA" id="ARBA00022989"/>
    </source>
</evidence>
<keyword evidence="6 7" id="KW-0472">Membrane</keyword>
<dbReference type="PROSITE" id="PS50928">
    <property type="entry name" value="ABC_TM1"/>
    <property type="match status" value="1"/>
</dbReference>
<comment type="subcellular location">
    <subcellularLocation>
        <location evidence="1 7">Cell membrane</location>
        <topology evidence="1 7">Multi-pass membrane protein</topology>
    </subcellularLocation>
</comment>
<dbReference type="SUPFAM" id="SSF161098">
    <property type="entry name" value="MetI-like"/>
    <property type="match status" value="1"/>
</dbReference>
<reference evidence="9 10" key="1">
    <citation type="submission" date="2021-05" db="EMBL/GenBank/DDBJ databases">
        <title>Fusibacter ferrireducens sp. nov., an anaerobic, sulfur- and Fe-reducing bacterium isolated from the mangrove sediment.</title>
        <authorList>
            <person name="Qiu D."/>
        </authorList>
    </citation>
    <scope>NUCLEOTIDE SEQUENCE [LARGE SCALE GENOMIC DNA]</scope>
    <source>
        <strain evidence="9 10">DSM 12116</strain>
    </source>
</reference>
<feature type="transmembrane region" description="Helical" evidence="7">
    <location>
        <begin position="118"/>
        <end position="138"/>
    </location>
</feature>
<sequence>MGLRRVSFDQIKCKVRQYFKQLMPYGMVLPAMAILGLFVLYPIFYMIYLSFFKWNLIGSKAFVGLHNFIRLFSDKAFWEVLGNSFQYMFFTVFFAIVLAIILAVYLKRETKANKLLQSILFTPHIVSLISITFVWMWLMDSNYGFLNYLLSILGLPAMGWLTDSNTALYSLILISVWKSIGYNTLILISAMQAVPKYLYEAASLDNATKWTSFFKITLPMISPTLFFLTLMNMIAAFKVFEPVKIMTQGGPMNATNTLVYDIYQYGFTFYKIGYASALGVVLMIIIGICTILYFAGLSHRVHYR</sequence>
<evidence type="ECO:0000256" key="6">
    <source>
        <dbReference type="ARBA" id="ARBA00023136"/>
    </source>
</evidence>
<accession>A0ABS5PP33</accession>
<dbReference type="InterPro" id="IPR000515">
    <property type="entry name" value="MetI-like"/>
</dbReference>
<dbReference type="Gene3D" id="1.10.3720.10">
    <property type="entry name" value="MetI-like"/>
    <property type="match status" value="1"/>
</dbReference>
<dbReference type="PANTHER" id="PTHR30193">
    <property type="entry name" value="ABC TRANSPORTER PERMEASE PROTEIN"/>
    <property type="match status" value="1"/>
</dbReference>
<evidence type="ECO:0000256" key="3">
    <source>
        <dbReference type="ARBA" id="ARBA00022475"/>
    </source>
</evidence>